<feature type="binding site" evidence="5">
    <location>
        <position position="88"/>
    </location>
    <ligand>
        <name>a divalent metal cation</name>
        <dbReference type="ChEBI" id="CHEBI:60240"/>
        <label>1</label>
    </ligand>
</feature>
<dbReference type="PANTHER" id="PTHR13799:SF14">
    <property type="entry name" value="GTP CYCLOHYDROLASE 1 TYPE 2 HOMOLOG"/>
    <property type="match status" value="1"/>
</dbReference>
<dbReference type="NCBIfam" id="TIGR00486">
    <property type="entry name" value="YbgI_SA1388"/>
    <property type="match status" value="1"/>
</dbReference>
<reference evidence="6 7" key="1">
    <citation type="journal article" date="2015" name="Stand. Genomic Sci.">
        <title>Complete genome sequence and description of Salinispira pacifica gen. nov., sp. nov., a novel spirochaete isolated form a hypersaline microbial mat.</title>
        <authorList>
            <person name="Ben Hania W."/>
            <person name="Joseph M."/>
            <person name="Schumann P."/>
            <person name="Bunk B."/>
            <person name="Fiebig A."/>
            <person name="Sproer C."/>
            <person name="Klenk H.P."/>
            <person name="Fardeau M.L."/>
            <person name="Spring S."/>
        </authorList>
    </citation>
    <scope>NUCLEOTIDE SEQUENCE [LARGE SCALE GENOMIC DNA]</scope>
    <source>
        <strain evidence="6 7">L21-RPul-D2</strain>
    </source>
</reference>
<comment type="similarity">
    <text evidence="1">Belongs to the GTP cyclohydrolase I type 2/NIF3 family.</text>
</comment>
<dbReference type="InterPro" id="IPR002678">
    <property type="entry name" value="DUF34/NIF3"/>
</dbReference>
<evidence type="ECO:0000313" key="6">
    <source>
        <dbReference type="EMBL" id="AHC13586.1"/>
    </source>
</evidence>
<comment type="subunit">
    <text evidence="2">Homohexamer.</text>
</comment>
<dbReference type="InterPro" id="IPR036069">
    <property type="entry name" value="DUF34/NIF3_sf"/>
</dbReference>
<dbReference type="PATRIC" id="fig|1307761.3.peg.143"/>
<dbReference type="Gene3D" id="3.40.1390.30">
    <property type="entry name" value="NIF3 (NGG1p interacting factor 3)-like"/>
    <property type="match status" value="2"/>
</dbReference>
<dbReference type="EMBL" id="CP006939">
    <property type="protein sequence ID" value="AHC13586.1"/>
    <property type="molecule type" value="Genomic_DNA"/>
</dbReference>
<dbReference type="AlphaFoldDB" id="V5WEK1"/>
<evidence type="ECO:0000256" key="3">
    <source>
        <dbReference type="ARBA" id="ARBA00022112"/>
    </source>
</evidence>
<name>V5WEK1_9SPIO</name>
<dbReference type="HOGENOM" id="CLU_037423_3_0_12"/>
<dbReference type="STRING" id="1307761.L21SP2_0142"/>
<protein>
    <recommendedName>
        <fullName evidence="3">GTP cyclohydrolase 1 type 2 homolog</fullName>
    </recommendedName>
</protein>
<evidence type="ECO:0000313" key="7">
    <source>
        <dbReference type="Proteomes" id="UP000018680"/>
    </source>
</evidence>
<evidence type="ECO:0000256" key="4">
    <source>
        <dbReference type="ARBA" id="ARBA00022723"/>
    </source>
</evidence>
<evidence type="ECO:0000256" key="1">
    <source>
        <dbReference type="ARBA" id="ARBA00006964"/>
    </source>
</evidence>
<dbReference type="PANTHER" id="PTHR13799">
    <property type="entry name" value="NGG1 INTERACTING FACTOR 3"/>
    <property type="match status" value="1"/>
</dbReference>
<keyword evidence="7" id="KW-1185">Reference proteome</keyword>
<feature type="binding site" evidence="5">
    <location>
        <position position="52"/>
    </location>
    <ligand>
        <name>a divalent metal cation</name>
        <dbReference type="ChEBI" id="CHEBI:60240"/>
        <label>1</label>
    </ligand>
</feature>
<dbReference type="GO" id="GO:0005737">
    <property type="term" value="C:cytoplasm"/>
    <property type="evidence" value="ECO:0007669"/>
    <property type="project" value="TreeGrafter"/>
</dbReference>
<feature type="binding site" evidence="5">
    <location>
        <position position="210"/>
    </location>
    <ligand>
        <name>a divalent metal cation</name>
        <dbReference type="ChEBI" id="CHEBI:60240"/>
        <label>1</label>
    </ligand>
</feature>
<evidence type="ECO:0000256" key="2">
    <source>
        <dbReference type="ARBA" id="ARBA00011643"/>
    </source>
</evidence>
<keyword evidence="4 5" id="KW-0479">Metal-binding</keyword>
<feature type="binding site" evidence="5">
    <location>
        <position position="51"/>
    </location>
    <ligand>
        <name>a divalent metal cation</name>
        <dbReference type="ChEBI" id="CHEBI:60240"/>
        <label>1</label>
    </ligand>
</feature>
<dbReference type="GO" id="GO:0046872">
    <property type="term" value="F:metal ion binding"/>
    <property type="evidence" value="ECO:0007669"/>
    <property type="project" value="UniProtKB-KW"/>
</dbReference>
<dbReference type="SUPFAM" id="SSF102705">
    <property type="entry name" value="NIF3 (NGG1p interacting factor 3)-like"/>
    <property type="match status" value="1"/>
</dbReference>
<dbReference type="Proteomes" id="UP000018680">
    <property type="component" value="Chromosome"/>
</dbReference>
<dbReference type="KEGG" id="slr:L21SP2_0142"/>
<feature type="binding site" evidence="5">
    <location>
        <position position="206"/>
    </location>
    <ligand>
        <name>a divalent metal cation</name>
        <dbReference type="ChEBI" id="CHEBI:60240"/>
        <label>1</label>
    </ligand>
</feature>
<dbReference type="FunFam" id="3.40.1390.30:FF:000001">
    <property type="entry name" value="GTP cyclohydrolase 1 type 2"/>
    <property type="match status" value="1"/>
</dbReference>
<organism evidence="6 7">
    <name type="scientific">Salinispira pacifica</name>
    <dbReference type="NCBI Taxonomy" id="1307761"/>
    <lineage>
        <taxon>Bacteria</taxon>
        <taxon>Pseudomonadati</taxon>
        <taxon>Spirochaetota</taxon>
        <taxon>Spirochaetia</taxon>
        <taxon>Spirochaetales</taxon>
        <taxon>Spirochaetaceae</taxon>
        <taxon>Salinispira</taxon>
    </lineage>
</organism>
<dbReference type="Pfam" id="PF01784">
    <property type="entry name" value="DUF34_NIF3"/>
    <property type="match status" value="1"/>
</dbReference>
<gene>
    <name evidence="6" type="ORF">L21SP2_0142</name>
</gene>
<accession>V5WEK1</accession>
<proteinExistence type="inferred from homology"/>
<evidence type="ECO:0000256" key="5">
    <source>
        <dbReference type="PIRSR" id="PIRSR602678-1"/>
    </source>
</evidence>
<sequence>MEQFSRIDNSKNGLQVSRREQKISTAAFAVDASLETFRRCEDIGADILIVHHGLFWGREELLTGYHYERIRFLMEHDIALYAIHLPLDAHPSLGNNAGIAASLGLSDVKPFGLHKGIPIGMAGRLDRPMELFAIQQKLFGFDGNVIASLPFGPDEISSVAIVSGGAAFDVDEAIEKGYDLFITGDASHTIYHRCLEAGINVIFAGHYLTEVWGVKLLMEHLLKGPGSEAGIHAEFIDVPTGL</sequence>
<dbReference type="eggNOG" id="COG0327">
    <property type="taxonomic scope" value="Bacteria"/>
</dbReference>